<dbReference type="InterPro" id="IPR049940">
    <property type="entry name" value="GluQ/Sye"/>
</dbReference>
<dbReference type="PANTHER" id="PTHR43311:SF2">
    <property type="entry name" value="GLUTAMATE--TRNA LIGASE, MITOCHONDRIAL-RELATED"/>
    <property type="match status" value="1"/>
</dbReference>
<organism evidence="11 12">
    <name type="scientific">Geodia barretti</name>
    <name type="common">Barrett's horny sponge</name>
    <dbReference type="NCBI Taxonomy" id="519541"/>
    <lineage>
        <taxon>Eukaryota</taxon>
        <taxon>Metazoa</taxon>
        <taxon>Porifera</taxon>
        <taxon>Demospongiae</taxon>
        <taxon>Heteroscleromorpha</taxon>
        <taxon>Tetractinellida</taxon>
        <taxon>Astrophorina</taxon>
        <taxon>Geodiidae</taxon>
        <taxon>Geodia</taxon>
    </lineage>
</organism>
<evidence type="ECO:0000256" key="7">
    <source>
        <dbReference type="RuleBase" id="RU363037"/>
    </source>
</evidence>
<gene>
    <name evidence="11" type="ORF">GBAR_LOCUS7187</name>
</gene>
<dbReference type="InterPro" id="IPR045462">
    <property type="entry name" value="aa-tRNA-synth_I_cd-bd"/>
</dbReference>
<sequence>MKAPYFQSQRTALYEEAGERLLSQGKAYRCYCTPEELQAKRETAQAEGRQPAYDGTCRDYTPEPGDTRPFTVRFKSPKEGETSIDDLIKGRVVFQNQELDDLILVRSDGSPTYNFCSVFDDADLRISHVVRGDDHLSNTPRQVLIFQALDATPPAFAHLPLILGPDRVRLSKRHGATSVTAYREMGYLPDALVNFIARLGWSHGDEEIFSRAELIQKFHLADVGKSAGVFNAEKLEWLNFQYQQAREPAHITQEVKPFLTDKGYSLPDDVQLSRMLKTLQPRAKTLVELAAASHFYLTETVTFEEKAAKKFLTQDGLTIVEKVRGKLKTAPDWTEEALHAVFTSLMEELELKLGKIAQPIRVALTGGTASPGIFEVMEVLGKEQTLARLDTALTTVRDGNTNVSA</sequence>
<dbReference type="SUPFAM" id="SSF48163">
    <property type="entry name" value="An anticodon-binding domain of class I aminoacyl-tRNA synthetases"/>
    <property type="match status" value="1"/>
</dbReference>
<evidence type="ECO:0000256" key="4">
    <source>
        <dbReference type="ARBA" id="ARBA00022840"/>
    </source>
</evidence>
<dbReference type="InterPro" id="IPR020751">
    <property type="entry name" value="aa-tRNA-synth_I_codon-bd_sub2"/>
</dbReference>
<accession>A0AA35RGI0</accession>
<dbReference type="NCBIfam" id="TIGR00464">
    <property type="entry name" value="gltX_bact"/>
    <property type="match status" value="1"/>
</dbReference>
<dbReference type="InterPro" id="IPR008925">
    <property type="entry name" value="aa_tRNA-synth_I_cd-bd_sf"/>
</dbReference>
<dbReference type="InterPro" id="IPR020752">
    <property type="entry name" value="Glu-tRNA-synth_I_codon-bd_sub1"/>
</dbReference>
<dbReference type="InterPro" id="IPR014729">
    <property type="entry name" value="Rossmann-like_a/b/a_fold"/>
</dbReference>
<dbReference type="PANTHER" id="PTHR43311">
    <property type="entry name" value="GLUTAMATE--TRNA LIGASE"/>
    <property type="match status" value="1"/>
</dbReference>
<keyword evidence="3 7" id="KW-0547">Nucleotide-binding</keyword>
<dbReference type="Gene3D" id="1.10.10.350">
    <property type="match status" value="1"/>
</dbReference>
<evidence type="ECO:0000256" key="2">
    <source>
        <dbReference type="ARBA" id="ARBA00022598"/>
    </source>
</evidence>
<evidence type="ECO:0000259" key="10">
    <source>
        <dbReference type="Pfam" id="PF19269"/>
    </source>
</evidence>
<dbReference type="GO" id="GO:0004818">
    <property type="term" value="F:glutamate-tRNA ligase activity"/>
    <property type="evidence" value="ECO:0007669"/>
    <property type="project" value="InterPro"/>
</dbReference>
<comment type="similarity">
    <text evidence="1">Belongs to the class-I aminoacyl-tRNA synthetase family. Glutamate--tRNA ligase type 1 subfamily.</text>
</comment>
<evidence type="ECO:0000256" key="6">
    <source>
        <dbReference type="ARBA" id="ARBA00023146"/>
    </source>
</evidence>
<dbReference type="GO" id="GO:0005524">
    <property type="term" value="F:ATP binding"/>
    <property type="evidence" value="ECO:0007669"/>
    <property type="project" value="UniProtKB-KW"/>
</dbReference>
<dbReference type="GO" id="GO:0005829">
    <property type="term" value="C:cytosol"/>
    <property type="evidence" value="ECO:0007669"/>
    <property type="project" value="TreeGrafter"/>
</dbReference>
<evidence type="ECO:0000313" key="11">
    <source>
        <dbReference type="EMBL" id="CAI8011055.1"/>
    </source>
</evidence>
<evidence type="ECO:0000313" key="12">
    <source>
        <dbReference type="Proteomes" id="UP001174909"/>
    </source>
</evidence>
<dbReference type="InterPro" id="IPR004527">
    <property type="entry name" value="Glu-tRNA-ligase_bac/mito"/>
</dbReference>
<name>A0AA35RGI0_GEOBA</name>
<reference evidence="11" key="1">
    <citation type="submission" date="2023-03" db="EMBL/GenBank/DDBJ databases">
        <authorList>
            <person name="Steffen K."/>
            <person name="Cardenas P."/>
        </authorList>
    </citation>
    <scope>NUCLEOTIDE SEQUENCE</scope>
</reference>
<keyword evidence="12" id="KW-1185">Reference proteome</keyword>
<keyword evidence="6 7" id="KW-0030">Aminoacyl-tRNA synthetase</keyword>
<dbReference type="SUPFAM" id="SSF52374">
    <property type="entry name" value="Nucleotidylyl transferase"/>
    <property type="match status" value="1"/>
</dbReference>
<dbReference type="Pfam" id="PF00749">
    <property type="entry name" value="tRNA-synt_1c"/>
    <property type="match status" value="1"/>
</dbReference>
<evidence type="ECO:0000256" key="8">
    <source>
        <dbReference type="SAM" id="MobiDB-lite"/>
    </source>
</evidence>
<dbReference type="Gene3D" id="3.40.50.620">
    <property type="entry name" value="HUPs"/>
    <property type="match status" value="1"/>
</dbReference>
<proteinExistence type="inferred from homology"/>
<dbReference type="InterPro" id="IPR020058">
    <property type="entry name" value="Glu/Gln-tRNA-synth_Ib_cat-dom"/>
</dbReference>
<dbReference type="GO" id="GO:0000049">
    <property type="term" value="F:tRNA binding"/>
    <property type="evidence" value="ECO:0007669"/>
    <property type="project" value="InterPro"/>
</dbReference>
<dbReference type="Pfam" id="PF19269">
    <property type="entry name" value="Anticodon_2"/>
    <property type="match status" value="1"/>
</dbReference>
<feature type="domain" description="Aminoacyl-tRNA synthetase class I anticodon-binding" evidence="10">
    <location>
        <begin position="252"/>
        <end position="393"/>
    </location>
</feature>
<evidence type="ECO:0000256" key="1">
    <source>
        <dbReference type="ARBA" id="ARBA00007894"/>
    </source>
</evidence>
<dbReference type="AlphaFoldDB" id="A0AA35RGI0"/>
<dbReference type="Proteomes" id="UP001174909">
    <property type="component" value="Unassembled WGS sequence"/>
</dbReference>
<dbReference type="Gene3D" id="1.10.8.70">
    <property type="entry name" value="Glutamate-tRNA synthetase, class I, anticodon-binding domain 1"/>
    <property type="match status" value="1"/>
</dbReference>
<keyword evidence="2 7" id="KW-0436">Ligase</keyword>
<evidence type="ECO:0000256" key="5">
    <source>
        <dbReference type="ARBA" id="ARBA00022917"/>
    </source>
</evidence>
<evidence type="ECO:0000259" key="9">
    <source>
        <dbReference type="Pfam" id="PF00749"/>
    </source>
</evidence>
<evidence type="ECO:0000256" key="3">
    <source>
        <dbReference type="ARBA" id="ARBA00022741"/>
    </source>
</evidence>
<dbReference type="EMBL" id="CASHTH010001077">
    <property type="protein sequence ID" value="CAI8011055.1"/>
    <property type="molecule type" value="Genomic_DNA"/>
</dbReference>
<protein>
    <submittedName>
        <fullName evidence="11">Glutamate--tRNA ligase</fullName>
    </submittedName>
</protein>
<keyword evidence="4 7" id="KW-0067">ATP-binding</keyword>
<feature type="domain" description="Glutamyl/glutaminyl-tRNA synthetase class Ib catalytic" evidence="9">
    <location>
        <begin position="3"/>
        <end position="237"/>
    </location>
</feature>
<feature type="region of interest" description="Disordered" evidence="8">
    <location>
        <begin position="42"/>
        <end position="67"/>
    </location>
</feature>
<comment type="caution">
    <text evidence="11">The sequence shown here is derived from an EMBL/GenBank/DDBJ whole genome shotgun (WGS) entry which is preliminary data.</text>
</comment>
<dbReference type="GO" id="GO:0006424">
    <property type="term" value="P:glutamyl-tRNA aminoacylation"/>
    <property type="evidence" value="ECO:0007669"/>
    <property type="project" value="InterPro"/>
</dbReference>
<keyword evidence="5 7" id="KW-0648">Protein biosynthesis</keyword>